<dbReference type="EMBL" id="JAJFAZ020000007">
    <property type="protein sequence ID" value="KAI5316935.1"/>
    <property type="molecule type" value="Genomic_DNA"/>
</dbReference>
<reference evidence="2 3" key="1">
    <citation type="journal article" date="2022" name="G3 (Bethesda)">
        <title>Whole-genome sequence and methylome profiling of the almond [Prunus dulcis (Mill.) D.A. Webb] cultivar 'Nonpareil'.</title>
        <authorList>
            <person name="D'Amico-Willman K.M."/>
            <person name="Ouma W.Z."/>
            <person name="Meulia T."/>
            <person name="Sideli G.M."/>
            <person name="Gradziel T.M."/>
            <person name="Fresnedo-Ramirez J."/>
        </authorList>
    </citation>
    <scope>NUCLEOTIDE SEQUENCE [LARGE SCALE GENOMIC DNA]</scope>
    <source>
        <strain evidence="2">Clone GOH B32 T37-40</strain>
    </source>
</reference>
<dbReference type="Proteomes" id="UP001054821">
    <property type="component" value="Chromosome 7"/>
</dbReference>
<gene>
    <name evidence="2" type="ORF">L3X38_036642</name>
</gene>
<evidence type="ECO:0000313" key="2">
    <source>
        <dbReference type="EMBL" id="KAI5316935.1"/>
    </source>
</evidence>
<proteinExistence type="predicted"/>
<evidence type="ECO:0000313" key="3">
    <source>
        <dbReference type="Proteomes" id="UP001054821"/>
    </source>
</evidence>
<feature type="region of interest" description="Disordered" evidence="1">
    <location>
        <begin position="1"/>
        <end position="29"/>
    </location>
</feature>
<sequence>MVGSKKTRGKPAAMARFATAQSHSTHDPAIDMVAPPPLTTVPPTGLAAETTAPTTTVEHGGTSYQGGLITTADLGPILEQLQALPPCSTHAPAYTSNETLVPVQLGSTHFSPPDPRSQADLNLRVDQLAQRMDDQSNLMR</sequence>
<evidence type="ECO:0000256" key="1">
    <source>
        <dbReference type="SAM" id="MobiDB-lite"/>
    </source>
</evidence>
<accession>A0AAD4V1L5</accession>
<protein>
    <submittedName>
        <fullName evidence="2">Uncharacterized protein</fullName>
    </submittedName>
</protein>
<comment type="caution">
    <text evidence="2">The sequence shown here is derived from an EMBL/GenBank/DDBJ whole genome shotgun (WGS) entry which is preliminary data.</text>
</comment>
<keyword evidence="3" id="KW-1185">Reference proteome</keyword>
<organism evidence="2 3">
    <name type="scientific">Prunus dulcis</name>
    <name type="common">Almond</name>
    <name type="synonym">Amygdalus dulcis</name>
    <dbReference type="NCBI Taxonomy" id="3755"/>
    <lineage>
        <taxon>Eukaryota</taxon>
        <taxon>Viridiplantae</taxon>
        <taxon>Streptophyta</taxon>
        <taxon>Embryophyta</taxon>
        <taxon>Tracheophyta</taxon>
        <taxon>Spermatophyta</taxon>
        <taxon>Magnoliopsida</taxon>
        <taxon>eudicotyledons</taxon>
        <taxon>Gunneridae</taxon>
        <taxon>Pentapetalae</taxon>
        <taxon>rosids</taxon>
        <taxon>fabids</taxon>
        <taxon>Rosales</taxon>
        <taxon>Rosaceae</taxon>
        <taxon>Amygdaloideae</taxon>
        <taxon>Amygdaleae</taxon>
        <taxon>Prunus</taxon>
    </lineage>
</organism>
<name>A0AAD4V1L5_PRUDU</name>
<dbReference type="AlphaFoldDB" id="A0AAD4V1L5"/>